<feature type="region of interest" description="Disordered" evidence="1">
    <location>
        <begin position="232"/>
        <end position="310"/>
    </location>
</feature>
<dbReference type="InterPro" id="IPR036208">
    <property type="entry name" value="VHL_sf"/>
</dbReference>
<accession>A0A246RP84</accession>
<dbReference type="InterPro" id="IPR024053">
    <property type="entry name" value="VHL_beta_dom"/>
</dbReference>
<evidence type="ECO:0000313" key="3">
    <source>
        <dbReference type="EMBL" id="OWV09251.1"/>
    </source>
</evidence>
<feature type="region of interest" description="Disordered" evidence="1">
    <location>
        <begin position="1"/>
        <end position="63"/>
    </location>
</feature>
<feature type="region of interest" description="Disordered" evidence="1">
    <location>
        <begin position="189"/>
        <end position="211"/>
    </location>
</feature>
<evidence type="ECO:0000313" key="4">
    <source>
        <dbReference type="Proteomes" id="UP000197174"/>
    </source>
</evidence>
<feature type="domain" description="von Hippel-Lindau disease tumour suppressor beta" evidence="2">
    <location>
        <begin position="312"/>
        <end position="362"/>
    </location>
</feature>
<keyword evidence="4" id="KW-1185">Reference proteome</keyword>
<proteinExistence type="predicted"/>
<dbReference type="Pfam" id="PF01847">
    <property type="entry name" value="VHL"/>
    <property type="match status" value="1"/>
</dbReference>
<dbReference type="EMBL" id="MZMV01000012">
    <property type="protein sequence ID" value="OWV09251.1"/>
    <property type="molecule type" value="Genomic_DNA"/>
</dbReference>
<dbReference type="Gene3D" id="2.60.40.780">
    <property type="entry name" value="von Hippel-Lindau disease tumour suppressor, beta domain"/>
    <property type="match status" value="1"/>
</dbReference>
<feature type="compositionally biased region" description="Pro residues" evidence="1">
    <location>
        <begin position="239"/>
        <end position="249"/>
    </location>
</feature>
<protein>
    <recommendedName>
        <fullName evidence="2">von Hippel-Lindau disease tumour suppressor beta domain-containing protein</fullName>
    </recommendedName>
</protein>
<evidence type="ECO:0000259" key="2">
    <source>
        <dbReference type="Pfam" id="PF01847"/>
    </source>
</evidence>
<feature type="compositionally biased region" description="Low complexity" evidence="1">
    <location>
        <begin position="250"/>
        <end position="262"/>
    </location>
</feature>
<comment type="caution">
    <text evidence="3">The sequence shown here is derived from an EMBL/GenBank/DDBJ whole genome shotgun (WGS) entry which is preliminary data.</text>
</comment>
<evidence type="ECO:0000256" key="1">
    <source>
        <dbReference type="SAM" id="MobiDB-lite"/>
    </source>
</evidence>
<dbReference type="InterPro" id="IPR037140">
    <property type="entry name" value="VHL_beta_dom_sf"/>
</dbReference>
<reference evidence="3 4" key="1">
    <citation type="submission" date="2017-03" db="EMBL/GenBank/DDBJ databases">
        <title>Whole genome sequence of Micromonospora wenchangensis, isolated from mangrove soil.</title>
        <authorList>
            <person name="Yang H."/>
        </authorList>
    </citation>
    <scope>NUCLEOTIDE SEQUENCE [LARGE SCALE GENOMIC DNA]</scope>
    <source>
        <strain evidence="3 4">CCTCC AA 2012002</strain>
    </source>
</reference>
<name>A0A246RP84_9ACTN</name>
<gene>
    <name evidence="3" type="ORF">B5D80_09595</name>
</gene>
<dbReference type="Proteomes" id="UP000197174">
    <property type="component" value="Unassembled WGS sequence"/>
</dbReference>
<dbReference type="AlphaFoldDB" id="A0A246RP84"/>
<organism evidence="3 4">
    <name type="scientific">Micromonospora wenchangensis</name>
    <dbReference type="NCBI Taxonomy" id="1185415"/>
    <lineage>
        <taxon>Bacteria</taxon>
        <taxon>Bacillati</taxon>
        <taxon>Actinomycetota</taxon>
        <taxon>Actinomycetes</taxon>
        <taxon>Micromonosporales</taxon>
        <taxon>Micromonosporaceae</taxon>
        <taxon>Micromonospora</taxon>
    </lineage>
</organism>
<sequence length="382" mass="39920">MPPRWRDCGPGWPSGSPGSAFQCLRRPGRRGMTCTGGRSSAPPGGPGRPNDAGGGGAVPTRNAKKCPVHPARVIDGIPPRTPIIVTATAKVASAALGNGAMADSSDETPPTLRIGGWLPAPRYRQTLPPYLVPPAGRHLIDVPTSGSPGDPLPSPVHAVEAAGIGRTLLLAGVAFGLVTSLVLALSPLWSGPKRDDAALPTTPSWIADGPDLAAVESPTPVADYSRAPASLATRAATPAAPPPAPPRQPQKPATGTTSRPAPTTTPPRPAPTTTAPRPTPKPPTNPPGPAELTPLPGWQEHSLRSSSNGPSTYVEFVNARGSRVVVYWLDYHGQRRQYKALDAGRSYRQQTYVGHPWVVTDRHGRALACFLPARTTMRAVVR</sequence>
<feature type="compositionally biased region" description="Low complexity" evidence="1">
    <location>
        <begin position="9"/>
        <end position="19"/>
    </location>
</feature>
<dbReference type="SUPFAM" id="SSF49468">
    <property type="entry name" value="VHL"/>
    <property type="match status" value="1"/>
</dbReference>
<feature type="compositionally biased region" description="Pro residues" evidence="1">
    <location>
        <begin position="277"/>
        <end position="289"/>
    </location>
</feature>